<evidence type="ECO:0000313" key="1">
    <source>
        <dbReference type="EMBL" id="KAF3591519.1"/>
    </source>
</evidence>
<comment type="caution">
    <text evidence="1">The sequence shown here is derived from an EMBL/GenBank/DDBJ whole genome shotgun (WGS) entry which is preliminary data.</text>
</comment>
<organism evidence="1 2">
    <name type="scientific">Brassica cretica</name>
    <name type="common">Mustard</name>
    <dbReference type="NCBI Taxonomy" id="69181"/>
    <lineage>
        <taxon>Eukaryota</taxon>
        <taxon>Viridiplantae</taxon>
        <taxon>Streptophyta</taxon>
        <taxon>Embryophyta</taxon>
        <taxon>Tracheophyta</taxon>
        <taxon>Spermatophyta</taxon>
        <taxon>Magnoliopsida</taxon>
        <taxon>eudicotyledons</taxon>
        <taxon>Gunneridae</taxon>
        <taxon>Pentapetalae</taxon>
        <taxon>rosids</taxon>
        <taxon>malvids</taxon>
        <taxon>Brassicales</taxon>
        <taxon>Brassicaceae</taxon>
        <taxon>Brassiceae</taxon>
        <taxon>Brassica</taxon>
    </lineage>
</organism>
<evidence type="ECO:0000313" key="2">
    <source>
        <dbReference type="Proteomes" id="UP000266723"/>
    </source>
</evidence>
<dbReference type="Proteomes" id="UP000266723">
    <property type="component" value="Unassembled WGS sequence"/>
</dbReference>
<keyword evidence="2" id="KW-1185">Reference proteome</keyword>
<reference evidence="1 2" key="1">
    <citation type="journal article" date="2020" name="BMC Genomics">
        <title>Intraspecific diversification of the crop wild relative Brassica cretica Lam. using demographic model selection.</title>
        <authorList>
            <person name="Kioukis A."/>
            <person name="Michalopoulou V.A."/>
            <person name="Briers L."/>
            <person name="Pirintsos S."/>
            <person name="Studholme D.J."/>
            <person name="Pavlidis P."/>
            <person name="Sarris P.F."/>
        </authorList>
    </citation>
    <scope>NUCLEOTIDE SEQUENCE [LARGE SCALE GENOMIC DNA]</scope>
    <source>
        <strain evidence="2">cv. PFS-1207/04</strain>
    </source>
</reference>
<name>A0ABQ7E5I9_BRACR</name>
<protein>
    <submittedName>
        <fullName evidence="1">Uncharacterized protein</fullName>
    </submittedName>
</protein>
<proteinExistence type="predicted"/>
<accession>A0ABQ7E5I9</accession>
<sequence length="95" mass="10385">MLVQTLPNIHLCTRGLFHIQTLKDLSNSPSVVTGSISPPLLKSGSHHYHDLASSSLGCAPEDNFDIAEMCRRCYEPEVEAEADAVQNKMAEARSC</sequence>
<gene>
    <name evidence="1" type="ORF">DY000_02021123</name>
</gene>
<dbReference type="EMBL" id="QGKV02000299">
    <property type="protein sequence ID" value="KAF3591519.1"/>
    <property type="molecule type" value="Genomic_DNA"/>
</dbReference>